<evidence type="ECO:0000313" key="1">
    <source>
        <dbReference type="EMBL" id="KAF2679862.1"/>
    </source>
</evidence>
<evidence type="ECO:0000313" key="2">
    <source>
        <dbReference type="Proteomes" id="UP000799291"/>
    </source>
</evidence>
<dbReference type="PANTHER" id="PTHR35204">
    <property type="entry name" value="YALI0A21131P"/>
    <property type="match status" value="1"/>
</dbReference>
<gene>
    <name evidence="1" type="ORF">K458DRAFT_445555</name>
</gene>
<dbReference type="Proteomes" id="UP000799291">
    <property type="component" value="Unassembled WGS sequence"/>
</dbReference>
<accession>A0A6G1INR8</accession>
<organism evidence="1 2">
    <name type="scientific">Lentithecium fluviatile CBS 122367</name>
    <dbReference type="NCBI Taxonomy" id="1168545"/>
    <lineage>
        <taxon>Eukaryota</taxon>
        <taxon>Fungi</taxon>
        <taxon>Dikarya</taxon>
        <taxon>Ascomycota</taxon>
        <taxon>Pezizomycotina</taxon>
        <taxon>Dothideomycetes</taxon>
        <taxon>Pleosporomycetidae</taxon>
        <taxon>Pleosporales</taxon>
        <taxon>Massarineae</taxon>
        <taxon>Lentitheciaceae</taxon>
        <taxon>Lentithecium</taxon>
    </lineage>
</organism>
<keyword evidence="2" id="KW-1185">Reference proteome</keyword>
<proteinExistence type="predicted"/>
<dbReference type="PANTHER" id="PTHR35204:SF1">
    <property type="entry name" value="ENTEROTOXIN"/>
    <property type="match status" value="1"/>
</dbReference>
<dbReference type="AlphaFoldDB" id="A0A6G1INR8"/>
<dbReference type="OrthoDB" id="10261782at2759"/>
<dbReference type="InterPro" id="IPR038921">
    <property type="entry name" value="YOR389W-like"/>
</dbReference>
<reference evidence="1" key="1">
    <citation type="journal article" date="2020" name="Stud. Mycol.">
        <title>101 Dothideomycetes genomes: a test case for predicting lifestyles and emergence of pathogens.</title>
        <authorList>
            <person name="Haridas S."/>
            <person name="Albert R."/>
            <person name="Binder M."/>
            <person name="Bloem J."/>
            <person name="Labutti K."/>
            <person name="Salamov A."/>
            <person name="Andreopoulos B."/>
            <person name="Baker S."/>
            <person name="Barry K."/>
            <person name="Bills G."/>
            <person name="Bluhm B."/>
            <person name="Cannon C."/>
            <person name="Castanera R."/>
            <person name="Culley D."/>
            <person name="Daum C."/>
            <person name="Ezra D."/>
            <person name="Gonzalez J."/>
            <person name="Henrissat B."/>
            <person name="Kuo A."/>
            <person name="Liang C."/>
            <person name="Lipzen A."/>
            <person name="Lutzoni F."/>
            <person name="Magnuson J."/>
            <person name="Mondo S."/>
            <person name="Nolan M."/>
            <person name="Ohm R."/>
            <person name="Pangilinan J."/>
            <person name="Park H.-J."/>
            <person name="Ramirez L."/>
            <person name="Alfaro M."/>
            <person name="Sun H."/>
            <person name="Tritt A."/>
            <person name="Yoshinaga Y."/>
            <person name="Zwiers L.-H."/>
            <person name="Turgeon B."/>
            <person name="Goodwin S."/>
            <person name="Spatafora J."/>
            <person name="Crous P."/>
            <person name="Grigoriev I."/>
        </authorList>
    </citation>
    <scope>NUCLEOTIDE SEQUENCE</scope>
    <source>
        <strain evidence="1">CBS 122367</strain>
    </source>
</reference>
<name>A0A6G1INR8_9PLEO</name>
<sequence length="491" mass="55851">MSLGIYGGSGTPQLYTMMTTKRLNLIYIDGQSAALTTLGTLDSQMALLQNEVPDDPKENIVFNEGQRAIDLCALTKFLKIDGVVRMNAGFEVMLCNYVQAGVEQLYSSNVTVPGNRGREEDATLPHDPNRVPPYGFGNEYAPQNSWEWIRSGAWHYGASTTDAGSNMETRVQLNLCGFLTYYDPFLRSLSGSHHGGARAKDRYQNGWGLRRGHRLLGISHKDIATVKTWLEQITTAHPSSNQRCSEINWQALTETITNQHRTRAREILATMKKITTPTPENIKPMIRKIHELSHAILYTYLQYPTVANISAAEARNLTIMRCSSVYTGRIESHSLNDFEVLIKESISIVMSELCSWEWELFEWSELHTTNLFGSTPSNYVNDQGLVQDFDQLLNRTESVINWIGWSNWHDCERKCESNELCYIPMWPVIYAPGKHQGGIYADESYTDEEMYEFWRPKCLNRTLFDRGGGRGREPSHQLPDVPIDTSTFFFP</sequence>
<dbReference type="EMBL" id="MU005600">
    <property type="protein sequence ID" value="KAF2679862.1"/>
    <property type="molecule type" value="Genomic_DNA"/>
</dbReference>
<protein>
    <submittedName>
        <fullName evidence="1">Uncharacterized protein</fullName>
    </submittedName>
</protein>